<dbReference type="AlphaFoldDB" id="S3DE43"/>
<accession>S3DE43</accession>
<evidence type="ECO:0000256" key="3">
    <source>
        <dbReference type="ARBA" id="ARBA00023136"/>
    </source>
</evidence>
<feature type="transmembrane region" description="Helical" evidence="5">
    <location>
        <begin position="203"/>
        <end position="227"/>
    </location>
</feature>
<dbReference type="RefSeq" id="XP_008077438.1">
    <property type="nucleotide sequence ID" value="XM_008079247.1"/>
</dbReference>
<evidence type="ECO:0000256" key="1">
    <source>
        <dbReference type="ARBA" id="ARBA00022692"/>
    </source>
</evidence>
<proteinExistence type="predicted"/>
<feature type="compositionally biased region" description="Low complexity" evidence="4">
    <location>
        <begin position="132"/>
        <end position="145"/>
    </location>
</feature>
<feature type="compositionally biased region" description="Basic and acidic residues" evidence="4">
    <location>
        <begin position="13"/>
        <end position="26"/>
    </location>
</feature>
<dbReference type="Pfam" id="PF08690">
    <property type="entry name" value="GET2"/>
    <property type="match status" value="1"/>
</dbReference>
<organism evidence="6 7">
    <name type="scientific">Glarea lozoyensis (strain ATCC 20868 / MF5171)</name>
    <dbReference type="NCBI Taxonomy" id="1116229"/>
    <lineage>
        <taxon>Eukaryota</taxon>
        <taxon>Fungi</taxon>
        <taxon>Dikarya</taxon>
        <taxon>Ascomycota</taxon>
        <taxon>Pezizomycotina</taxon>
        <taxon>Leotiomycetes</taxon>
        <taxon>Helotiales</taxon>
        <taxon>Helotiaceae</taxon>
        <taxon>Glarea</taxon>
    </lineage>
</organism>
<dbReference type="PANTHER" id="PTHR28263">
    <property type="entry name" value="GOLGI TO ER TRAFFIC PROTEIN 2"/>
    <property type="match status" value="1"/>
</dbReference>
<keyword evidence="7" id="KW-1185">Reference proteome</keyword>
<evidence type="ECO:0000256" key="2">
    <source>
        <dbReference type="ARBA" id="ARBA00022989"/>
    </source>
</evidence>
<dbReference type="eggNOG" id="ENOG502S1RY">
    <property type="taxonomic scope" value="Eukaryota"/>
</dbReference>
<dbReference type="OrthoDB" id="5393181at2759"/>
<keyword evidence="1 5" id="KW-0812">Transmembrane</keyword>
<dbReference type="STRING" id="1116229.S3DE43"/>
<reference evidence="6 7" key="1">
    <citation type="journal article" date="2013" name="BMC Genomics">
        <title>Genomics-driven discovery of the pneumocandin biosynthetic gene cluster in the fungus Glarea lozoyensis.</title>
        <authorList>
            <person name="Chen L."/>
            <person name="Yue Q."/>
            <person name="Zhang X."/>
            <person name="Xiang M."/>
            <person name="Wang C."/>
            <person name="Li S."/>
            <person name="Che Y."/>
            <person name="Ortiz-Lopez F.J."/>
            <person name="Bills G.F."/>
            <person name="Liu X."/>
            <person name="An Z."/>
        </authorList>
    </citation>
    <scope>NUCLEOTIDE SEQUENCE [LARGE SCALE GENOMIC DNA]</scope>
    <source>
        <strain evidence="7">ATCC 20868 / MF5171</strain>
    </source>
</reference>
<name>S3DE43_GLAL2</name>
<evidence type="ECO:0000313" key="6">
    <source>
        <dbReference type="EMBL" id="EPE35359.1"/>
    </source>
</evidence>
<protein>
    <recommendedName>
        <fullName evidence="8">Golgi to ER traffic protein 2</fullName>
    </recommendedName>
</protein>
<evidence type="ECO:0000256" key="4">
    <source>
        <dbReference type="SAM" id="MobiDB-lite"/>
    </source>
</evidence>
<dbReference type="Proteomes" id="UP000016922">
    <property type="component" value="Unassembled WGS sequence"/>
</dbReference>
<evidence type="ECO:0000256" key="5">
    <source>
        <dbReference type="SAM" id="Phobius"/>
    </source>
</evidence>
<evidence type="ECO:0000313" key="7">
    <source>
        <dbReference type="Proteomes" id="UP000016922"/>
    </source>
</evidence>
<sequence>MADVDPAAARAAEQARIRKEKREAKIKAGGSARLNKITGLGGGIQRDAPKPPPSEQHGDPEEVDISEHYYQPAKNGFRNNGQPVNPERFAEDYNAAQQRAGPGPQMTDDQLRQMMLGFDPSGPPPQGGAQNPFAGFPGMGSMPGMEGMGGGAGGPPADDPMMAMLQQMMGGIPGEGAGGMPSFPGMPGQAVAAPDPYAYVWRLVHAVFALGLGIYIAFTTTFTGTLAERQRSALSYNTESDKLSPGSVHFFWIFATAELILQSSRFFLEKGGVQPTGMMATVNQFLPPAWKNYLSLFLRYARIWTTVTADAVACVFILGVCVWLRGGQVA</sequence>
<dbReference type="InterPro" id="IPR028143">
    <property type="entry name" value="Get2/sif1"/>
</dbReference>
<gene>
    <name evidence="6" type="ORF">GLAREA_11058</name>
</gene>
<dbReference type="KEGG" id="glz:GLAREA_11058"/>
<feature type="region of interest" description="Disordered" evidence="4">
    <location>
        <begin position="1"/>
        <end position="87"/>
    </location>
</feature>
<dbReference type="GeneID" id="19470100"/>
<feature type="region of interest" description="Disordered" evidence="4">
    <location>
        <begin position="119"/>
        <end position="157"/>
    </location>
</feature>
<dbReference type="GO" id="GO:0006890">
    <property type="term" value="P:retrograde vesicle-mediated transport, Golgi to endoplasmic reticulum"/>
    <property type="evidence" value="ECO:0007669"/>
    <property type="project" value="TreeGrafter"/>
</dbReference>
<keyword evidence="2 5" id="KW-1133">Transmembrane helix</keyword>
<evidence type="ECO:0008006" key="8">
    <source>
        <dbReference type="Google" id="ProtNLM"/>
    </source>
</evidence>
<dbReference type="EMBL" id="KE145354">
    <property type="protein sequence ID" value="EPE35359.1"/>
    <property type="molecule type" value="Genomic_DNA"/>
</dbReference>
<dbReference type="PANTHER" id="PTHR28263:SF1">
    <property type="entry name" value="GOLGI TO ER TRAFFIC PROTEIN 2"/>
    <property type="match status" value="1"/>
</dbReference>
<feature type="transmembrane region" description="Helical" evidence="5">
    <location>
        <begin position="303"/>
        <end position="324"/>
    </location>
</feature>
<keyword evidence="3 5" id="KW-0472">Membrane</keyword>
<dbReference type="OMA" id="MRYGQIF"/>
<dbReference type="HOGENOM" id="CLU_819228_0_0_1"/>